<proteinExistence type="predicted"/>
<keyword evidence="2" id="KW-1185">Reference proteome</keyword>
<sequence length="117" mass="13661">MGFCSLYLFVNMTHPVTFDTKERFSVIFHKLLYQFSNEASYDELALLPSSFPHSKLHISPLPLSFQGLVLRSPSQLKISEHCFLSVMKTMIEIDDLNFFNNPWRILNRNSYKDVGLR</sequence>
<gene>
    <name evidence="1" type="ORF">VFH_VI083640</name>
</gene>
<name>A0AAV1B5P6_VICFA</name>
<dbReference type="EMBL" id="OX451741">
    <property type="protein sequence ID" value="CAI8617587.1"/>
    <property type="molecule type" value="Genomic_DNA"/>
</dbReference>
<evidence type="ECO:0000313" key="2">
    <source>
        <dbReference type="Proteomes" id="UP001157006"/>
    </source>
</evidence>
<evidence type="ECO:0000313" key="1">
    <source>
        <dbReference type="EMBL" id="CAI8617587.1"/>
    </source>
</evidence>
<dbReference type="Proteomes" id="UP001157006">
    <property type="component" value="Chromosome 6"/>
</dbReference>
<protein>
    <submittedName>
        <fullName evidence="1">Uncharacterized protein</fullName>
    </submittedName>
</protein>
<accession>A0AAV1B5P6</accession>
<dbReference type="AlphaFoldDB" id="A0AAV1B5P6"/>
<organism evidence="1 2">
    <name type="scientific">Vicia faba</name>
    <name type="common">Broad bean</name>
    <name type="synonym">Faba vulgaris</name>
    <dbReference type="NCBI Taxonomy" id="3906"/>
    <lineage>
        <taxon>Eukaryota</taxon>
        <taxon>Viridiplantae</taxon>
        <taxon>Streptophyta</taxon>
        <taxon>Embryophyta</taxon>
        <taxon>Tracheophyta</taxon>
        <taxon>Spermatophyta</taxon>
        <taxon>Magnoliopsida</taxon>
        <taxon>eudicotyledons</taxon>
        <taxon>Gunneridae</taxon>
        <taxon>Pentapetalae</taxon>
        <taxon>rosids</taxon>
        <taxon>fabids</taxon>
        <taxon>Fabales</taxon>
        <taxon>Fabaceae</taxon>
        <taxon>Papilionoideae</taxon>
        <taxon>50 kb inversion clade</taxon>
        <taxon>NPAAA clade</taxon>
        <taxon>Hologalegina</taxon>
        <taxon>IRL clade</taxon>
        <taxon>Fabeae</taxon>
        <taxon>Vicia</taxon>
    </lineage>
</organism>
<reference evidence="1 2" key="1">
    <citation type="submission" date="2023-01" db="EMBL/GenBank/DDBJ databases">
        <authorList>
            <person name="Kreplak J."/>
        </authorList>
    </citation>
    <scope>NUCLEOTIDE SEQUENCE [LARGE SCALE GENOMIC DNA]</scope>
</reference>